<evidence type="ECO:0000313" key="4">
    <source>
        <dbReference type="Proteomes" id="UP000480039"/>
    </source>
</evidence>
<evidence type="ECO:0000256" key="1">
    <source>
        <dbReference type="ARBA" id="ARBA00022679"/>
    </source>
</evidence>
<sequence>MLGYFTLAEKKITLPKNISKSKIQKYDGMDKKASEVNCYLIGQLGKNDKYKNDIVGKEILDYAINIIKKCREFIGGRLVLVECENKKKLINFYNDNKFEYLTKDENTDLLQFVLPLNNTEFIKNQNVEKILNIVNCKTQNNIS</sequence>
<dbReference type="Proteomes" id="UP000480039">
    <property type="component" value="Unassembled WGS sequence"/>
</dbReference>
<protein>
    <submittedName>
        <fullName evidence="3">Acetyltransferase</fullName>
    </submittedName>
</protein>
<dbReference type="PANTHER" id="PTHR36449">
    <property type="entry name" value="ACETYLTRANSFERASE-RELATED"/>
    <property type="match status" value="1"/>
</dbReference>
<proteinExistence type="predicted"/>
<dbReference type="GO" id="GO:0016746">
    <property type="term" value="F:acyltransferase activity"/>
    <property type="evidence" value="ECO:0007669"/>
    <property type="project" value="UniProtKB-KW"/>
</dbReference>
<evidence type="ECO:0000256" key="2">
    <source>
        <dbReference type="ARBA" id="ARBA00023315"/>
    </source>
</evidence>
<accession>A0A846J8L6</accession>
<reference evidence="3 4" key="1">
    <citation type="submission" date="2019-04" db="EMBL/GenBank/DDBJ databases">
        <title>Genome sequencing of Clostridium botulinum Groups I-IV and Clostridium butyricum.</title>
        <authorList>
            <person name="Brunt J."/>
            <person name="Van Vliet A.H.M."/>
            <person name="Stringer S.C."/>
            <person name="Carter A.T."/>
            <person name="Peck M.W."/>
        </authorList>
    </citation>
    <scope>NUCLEOTIDE SEQUENCE [LARGE SCALE GENOMIC DNA]</scope>
    <source>
        <strain evidence="3 4">Colworth BL30</strain>
    </source>
</reference>
<dbReference type="EMBL" id="SWQE01000007">
    <property type="protein sequence ID" value="NFJ09500.1"/>
    <property type="molecule type" value="Genomic_DNA"/>
</dbReference>
<name>A0A846J8L6_CLOBO</name>
<organism evidence="3 4">
    <name type="scientific">Clostridium botulinum</name>
    <dbReference type="NCBI Taxonomy" id="1491"/>
    <lineage>
        <taxon>Bacteria</taxon>
        <taxon>Bacillati</taxon>
        <taxon>Bacillota</taxon>
        <taxon>Clostridia</taxon>
        <taxon>Eubacteriales</taxon>
        <taxon>Clostridiaceae</taxon>
        <taxon>Clostridium</taxon>
    </lineage>
</organism>
<gene>
    <name evidence="3" type="ORF">FC871_13660</name>
</gene>
<keyword evidence="1 3" id="KW-0808">Transferase</keyword>
<keyword evidence="2" id="KW-0012">Acyltransferase</keyword>
<dbReference type="PANTHER" id="PTHR36449:SF1">
    <property type="entry name" value="ACETYLTRANSFERASE"/>
    <property type="match status" value="1"/>
</dbReference>
<comment type="caution">
    <text evidence="3">The sequence shown here is derived from an EMBL/GenBank/DDBJ whole genome shotgun (WGS) entry which is preliminary data.</text>
</comment>
<dbReference type="Gene3D" id="3.40.630.30">
    <property type="match status" value="1"/>
</dbReference>
<evidence type="ECO:0000313" key="3">
    <source>
        <dbReference type="EMBL" id="NFJ09500.1"/>
    </source>
</evidence>
<dbReference type="AlphaFoldDB" id="A0A846J8L6"/>